<accession>A0ACB6RK66</accession>
<gene>
    <name evidence="1" type="ORF">BU25DRAFT_354605</name>
</gene>
<protein>
    <submittedName>
        <fullName evidence="1">Uncharacterized protein</fullName>
    </submittedName>
</protein>
<sequence length="283" mass="32451">MGNLCCASRTNAAGETDISLSIALDHVLTVFLLCFEAAINTFPFYPPLLSTTRLVPSNTIPWLPSHIKVWEFTRDYEASLKISPHNLGDLPTWYRGVDRALRKTDRCDHFCLLLDSAFRAKLEEHNLGTSRWVRFPPRPLALFAEIKPNQSSPTSHLEELDEIPPAMHSVLEITTTNGAKLIFDGTPEQFGWSNSAWTLDKGDIEKYYVEGEVGMMHFADEEKRALKRLVLEQDQTPWETLFGRMEELLSEMNWEAFKELEDEELWETIKDQARRKFEGVGDS</sequence>
<organism evidence="1 2">
    <name type="scientific">Macroventuria anomochaeta</name>
    <dbReference type="NCBI Taxonomy" id="301207"/>
    <lineage>
        <taxon>Eukaryota</taxon>
        <taxon>Fungi</taxon>
        <taxon>Dikarya</taxon>
        <taxon>Ascomycota</taxon>
        <taxon>Pezizomycotina</taxon>
        <taxon>Dothideomycetes</taxon>
        <taxon>Pleosporomycetidae</taxon>
        <taxon>Pleosporales</taxon>
        <taxon>Pleosporineae</taxon>
        <taxon>Didymellaceae</taxon>
        <taxon>Macroventuria</taxon>
    </lineage>
</organism>
<name>A0ACB6RK66_9PLEO</name>
<dbReference type="Proteomes" id="UP000799754">
    <property type="component" value="Unassembled WGS sequence"/>
</dbReference>
<evidence type="ECO:0000313" key="1">
    <source>
        <dbReference type="EMBL" id="KAF2621367.1"/>
    </source>
</evidence>
<comment type="caution">
    <text evidence="1">The sequence shown here is derived from an EMBL/GenBank/DDBJ whole genome shotgun (WGS) entry which is preliminary data.</text>
</comment>
<reference evidence="1" key="1">
    <citation type="journal article" date="2020" name="Stud. Mycol.">
        <title>101 Dothideomycetes genomes: a test case for predicting lifestyles and emergence of pathogens.</title>
        <authorList>
            <person name="Haridas S."/>
            <person name="Albert R."/>
            <person name="Binder M."/>
            <person name="Bloem J."/>
            <person name="Labutti K."/>
            <person name="Salamov A."/>
            <person name="Andreopoulos B."/>
            <person name="Baker S."/>
            <person name="Barry K."/>
            <person name="Bills G."/>
            <person name="Bluhm B."/>
            <person name="Cannon C."/>
            <person name="Castanera R."/>
            <person name="Culley D."/>
            <person name="Daum C."/>
            <person name="Ezra D."/>
            <person name="Gonzalez J."/>
            <person name="Henrissat B."/>
            <person name="Kuo A."/>
            <person name="Liang C."/>
            <person name="Lipzen A."/>
            <person name="Lutzoni F."/>
            <person name="Magnuson J."/>
            <person name="Mondo S."/>
            <person name="Nolan M."/>
            <person name="Ohm R."/>
            <person name="Pangilinan J."/>
            <person name="Park H.-J."/>
            <person name="Ramirez L."/>
            <person name="Alfaro M."/>
            <person name="Sun H."/>
            <person name="Tritt A."/>
            <person name="Yoshinaga Y."/>
            <person name="Zwiers L.-H."/>
            <person name="Turgeon B."/>
            <person name="Goodwin S."/>
            <person name="Spatafora J."/>
            <person name="Crous P."/>
            <person name="Grigoriev I."/>
        </authorList>
    </citation>
    <scope>NUCLEOTIDE SEQUENCE</scope>
    <source>
        <strain evidence="1">CBS 525.71</strain>
    </source>
</reference>
<proteinExistence type="predicted"/>
<evidence type="ECO:0000313" key="2">
    <source>
        <dbReference type="Proteomes" id="UP000799754"/>
    </source>
</evidence>
<dbReference type="EMBL" id="MU006756">
    <property type="protein sequence ID" value="KAF2621367.1"/>
    <property type="molecule type" value="Genomic_DNA"/>
</dbReference>
<keyword evidence="2" id="KW-1185">Reference proteome</keyword>